<evidence type="ECO:0000256" key="8">
    <source>
        <dbReference type="SAM" id="SignalP"/>
    </source>
</evidence>
<dbReference type="EMBL" id="GECZ01024477">
    <property type="protein sequence ID" value="JAS45292.1"/>
    <property type="molecule type" value="Transcribed_RNA"/>
</dbReference>
<gene>
    <name evidence="10" type="ORF">g.26116</name>
</gene>
<evidence type="ECO:0000256" key="7">
    <source>
        <dbReference type="SAM" id="Phobius"/>
    </source>
</evidence>
<evidence type="ECO:0000256" key="4">
    <source>
        <dbReference type="ARBA" id="ARBA00022989"/>
    </source>
</evidence>
<name>A0A1B6F4W1_9HEMI</name>
<comment type="subcellular location">
    <subcellularLocation>
        <location evidence="1">Membrane</location>
        <topology evidence="1">Multi-pass membrane protein</topology>
    </subcellularLocation>
</comment>
<keyword evidence="4 7" id="KW-1133">Transmembrane helix</keyword>
<sequence>MNNVFCLVPILILATTWLYFLTCMTPENANGSIKLTFPTSLQELRELASLLESYYNLNSYYVIVLFCSAYLYKQAFIIPGSVFMNVLAGALFGVVKGFPLCCLLTAVGATCCYLMSRTFGSSVLHKYCPAQIKFLQEKVNKNADRLVYYLLFLRLFPMSPNWLINLLSPIVGVPLHLFFLTVLIGLMPYNFLCVQAGGMLASLRNLDDVFSFTTLLQLATIAVVALGPSFLLKRNRTFRDSFQEVDTTTETKKSK</sequence>
<reference evidence="10" key="1">
    <citation type="submission" date="2015-11" db="EMBL/GenBank/DDBJ databases">
        <title>De novo transcriptome assembly of four potential Pierce s Disease insect vectors from Arizona vineyards.</title>
        <authorList>
            <person name="Tassone E.E."/>
        </authorList>
    </citation>
    <scope>NUCLEOTIDE SEQUENCE</scope>
</reference>
<evidence type="ECO:0000256" key="5">
    <source>
        <dbReference type="ARBA" id="ARBA00023136"/>
    </source>
</evidence>
<dbReference type="AlphaFoldDB" id="A0A1B6F4W1"/>
<dbReference type="InterPro" id="IPR032816">
    <property type="entry name" value="VTT_dom"/>
</dbReference>
<organism evidence="10">
    <name type="scientific">Cuerna arida</name>
    <dbReference type="NCBI Taxonomy" id="1464854"/>
    <lineage>
        <taxon>Eukaryota</taxon>
        <taxon>Metazoa</taxon>
        <taxon>Ecdysozoa</taxon>
        <taxon>Arthropoda</taxon>
        <taxon>Hexapoda</taxon>
        <taxon>Insecta</taxon>
        <taxon>Pterygota</taxon>
        <taxon>Neoptera</taxon>
        <taxon>Paraneoptera</taxon>
        <taxon>Hemiptera</taxon>
        <taxon>Auchenorrhyncha</taxon>
        <taxon>Membracoidea</taxon>
        <taxon>Cicadellidae</taxon>
        <taxon>Cicadellinae</taxon>
        <taxon>Proconiini</taxon>
        <taxon>Cuerna</taxon>
    </lineage>
</organism>
<evidence type="ECO:0000256" key="1">
    <source>
        <dbReference type="ARBA" id="ARBA00004141"/>
    </source>
</evidence>
<dbReference type="InterPro" id="IPR045014">
    <property type="entry name" value="TM41A/B"/>
</dbReference>
<comment type="similarity">
    <text evidence="6">Belongs to the TMEM41 family.</text>
</comment>
<evidence type="ECO:0000259" key="9">
    <source>
        <dbReference type="Pfam" id="PF09335"/>
    </source>
</evidence>
<feature type="transmembrane region" description="Helical" evidence="7">
    <location>
        <begin position="209"/>
        <end position="232"/>
    </location>
</feature>
<keyword evidence="5 7" id="KW-0472">Membrane</keyword>
<evidence type="ECO:0000313" key="10">
    <source>
        <dbReference type="EMBL" id="JAS45292.1"/>
    </source>
</evidence>
<feature type="signal peptide" evidence="8">
    <location>
        <begin position="1"/>
        <end position="29"/>
    </location>
</feature>
<feature type="chain" id="PRO_5008582598" description="VTT domain-containing protein" evidence="8">
    <location>
        <begin position="30"/>
        <end position="255"/>
    </location>
</feature>
<accession>A0A1B6F4W1</accession>
<evidence type="ECO:0000256" key="3">
    <source>
        <dbReference type="ARBA" id="ARBA00022729"/>
    </source>
</evidence>
<feature type="transmembrane region" description="Helical" evidence="7">
    <location>
        <begin position="171"/>
        <end position="189"/>
    </location>
</feature>
<feature type="transmembrane region" description="Helical" evidence="7">
    <location>
        <begin position="84"/>
        <end position="116"/>
    </location>
</feature>
<feature type="transmembrane region" description="Helical" evidence="7">
    <location>
        <begin position="55"/>
        <end position="72"/>
    </location>
</feature>
<feature type="domain" description="VTT" evidence="9">
    <location>
        <begin position="78"/>
        <end position="197"/>
    </location>
</feature>
<proteinExistence type="inferred from homology"/>
<dbReference type="PANTHER" id="PTHR43220:SF21">
    <property type="entry name" value="TRANSMEMBRANE PROTEIN 41A"/>
    <property type="match status" value="1"/>
</dbReference>
<evidence type="ECO:0000256" key="2">
    <source>
        <dbReference type="ARBA" id="ARBA00022692"/>
    </source>
</evidence>
<dbReference type="Pfam" id="PF09335">
    <property type="entry name" value="VTT_dom"/>
    <property type="match status" value="1"/>
</dbReference>
<keyword evidence="2 7" id="KW-0812">Transmembrane</keyword>
<dbReference type="GO" id="GO:0016020">
    <property type="term" value="C:membrane"/>
    <property type="evidence" value="ECO:0007669"/>
    <property type="project" value="UniProtKB-SubCell"/>
</dbReference>
<keyword evidence="3 8" id="KW-0732">Signal</keyword>
<evidence type="ECO:0000256" key="6">
    <source>
        <dbReference type="ARBA" id="ARBA00025797"/>
    </source>
</evidence>
<protein>
    <recommendedName>
        <fullName evidence="9">VTT domain-containing protein</fullName>
    </recommendedName>
</protein>
<dbReference type="PANTHER" id="PTHR43220">
    <property type="match status" value="1"/>
</dbReference>